<feature type="compositionally biased region" description="Polar residues" evidence="1">
    <location>
        <begin position="110"/>
        <end position="127"/>
    </location>
</feature>
<proteinExistence type="predicted"/>
<gene>
    <name evidence="2" type="ORF">NDU88_003097</name>
</gene>
<evidence type="ECO:0000256" key="1">
    <source>
        <dbReference type="SAM" id="MobiDB-lite"/>
    </source>
</evidence>
<dbReference type="Proteomes" id="UP001066276">
    <property type="component" value="Chromosome 12"/>
</dbReference>
<keyword evidence="3" id="KW-1185">Reference proteome</keyword>
<feature type="compositionally biased region" description="Basic and acidic residues" evidence="1">
    <location>
        <begin position="76"/>
        <end position="85"/>
    </location>
</feature>
<protein>
    <submittedName>
        <fullName evidence="2">Uncharacterized protein</fullName>
    </submittedName>
</protein>
<feature type="region of interest" description="Disordered" evidence="1">
    <location>
        <begin position="159"/>
        <end position="239"/>
    </location>
</feature>
<accession>A0AAV7KTX5</accession>
<organism evidence="2 3">
    <name type="scientific">Pleurodeles waltl</name>
    <name type="common">Iberian ribbed newt</name>
    <dbReference type="NCBI Taxonomy" id="8319"/>
    <lineage>
        <taxon>Eukaryota</taxon>
        <taxon>Metazoa</taxon>
        <taxon>Chordata</taxon>
        <taxon>Craniata</taxon>
        <taxon>Vertebrata</taxon>
        <taxon>Euteleostomi</taxon>
        <taxon>Amphibia</taxon>
        <taxon>Batrachia</taxon>
        <taxon>Caudata</taxon>
        <taxon>Salamandroidea</taxon>
        <taxon>Salamandridae</taxon>
        <taxon>Pleurodelinae</taxon>
        <taxon>Pleurodeles</taxon>
    </lineage>
</organism>
<reference evidence="2" key="1">
    <citation type="journal article" date="2022" name="bioRxiv">
        <title>Sequencing and chromosome-scale assembly of the giantPleurodeles waltlgenome.</title>
        <authorList>
            <person name="Brown T."/>
            <person name="Elewa A."/>
            <person name="Iarovenko S."/>
            <person name="Subramanian E."/>
            <person name="Araus A.J."/>
            <person name="Petzold A."/>
            <person name="Susuki M."/>
            <person name="Suzuki K.-i.T."/>
            <person name="Hayashi T."/>
            <person name="Toyoda A."/>
            <person name="Oliveira C."/>
            <person name="Osipova E."/>
            <person name="Leigh N.D."/>
            <person name="Simon A."/>
            <person name="Yun M.H."/>
        </authorList>
    </citation>
    <scope>NUCLEOTIDE SEQUENCE</scope>
    <source>
        <strain evidence="2">20211129_DDA</strain>
        <tissue evidence="2">Liver</tissue>
    </source>
</reference>
<sequence>METTPCSLLCDGRRSQPLHAVTWIQKEHQDRMKGGNAGNRVRTLGKVDDEGENEDCSERVPDAGCGETSGQGHQKQRQDGRTEQRHGRHGRHRTHTPATLWEERGHHRQMPSQSDPSNPGGTGTQKTSDPEILRTETPPFPLPGDDKRSQTLRAVTWIQKEHQDGVKGGNAGTRVRTLGKADDEGENEDCGERVPDAGCGETSGKDIRSSARTAGQSRGTGGTELTLRPRSGKSVASTGAWHIPAERGGVEEVGITTVP</sequence>
<evidence type="ECO:0000313" key="2">
    <source>
        <dbReference type="EMBL" id="KAJ1082936.1"/>
    </source>
</evidence>
<comment type="caution">
    <text evidence="2">The sequence shown here is derived from an EMBL/GenBank/DDBJ whole genome shotgun (WGS) entry which is preliminary data.</text>
</comment>
<feature type="compositionally biased region" description="Basic residues" evidence="1">
    <location>
        <begin position="86"/>
        <end position="95"/>
    </location>
</feature>
<dbReference type="AlphaFoldDB" id="A0AAV7KTX5"/>
<evidence type="ECO:0000313" key="3">
    <source>
        <dbReference type="Proteomes" id="UP001066276"/>
    </source>
</evidence>
<dbReference type="EMBL" id="JANPWB010000016">
    <property type="protein sequence ID" value="KAJ1082936.1"/>
    <property type="molecule type" value="Genomic_DNA"/>
</dbReference>
<name>A0AAV7KTX5_PLEWA</name>
<feature type="region of interest" description="Disordered" evidence="1">
    <location>
        <begin position="26"/>
        <end position="147"/>
    </location>
</feature>